<keyword evidence="6" id="KW-0762">Sugar transport</keyword>
<keyword evidence="8 10" id="KW-1133">Transmembrane helix</keyword>
<evidence type="ECO:0000313" key="13">
    <source>
        <dbReference type="Proteomes" id="UP000007838"/>
    </source>
</evidence>
<evidence type="ECO:0000256" key="7">
    <source>
        <dbReference type="ARBA" id="ARBA00022692"/>
    </source>
</evidence>
<dbReference type="GO" id="GO:0005886">
    <property type="term" value="C:plasma membrane"/>
    <property type="evidence" value="ECO:0007669"/>
    <property type="project" value="UniProtKB-SubCell"/>
</dbReference>
<dbReference type="InterPro" id="IPR018457">
    <property type="entry name" value="LacY/RafB_perm_fam_CS"/>
</dbReference>
<evidence type="ECO:0000256" key="5">
    <source>
        <dbReference type="ARBA" id="ARBA00022519"/>
    </source>
</evidence>
<dbReference type="HOGENOM" id="CLU_055585_0_0_6"/>
<dbReference type="eggNOG" id="COG2211">
    <property type="taxonomic scope" value="Bacteria"/>
</dbReference>
<dbReference type="PANTHER" id="PTHR23522">
    <property type="entry name" value="BLL5896 PROTEIN"/>
    <property type="match status" value="1"/>
</dbReference>
<dbReference type="PANTHER" id="PTHR23522:SF10">
    <property type="entry name" value="3-PHENYLPROPIONIC ACID TRANSPORTER-RELATED"/>
    <property type="match status" value="1"/>
</dbReference>
<feature type="transmembrane region" description="Helical" evidence="10">
    <location>
        <begin position="241"/>
        <end position="258"/>
    </location>
</feature>
<feature type="transmembrane region" description="Helical" evidence="10">
    <location>
        <begin position="187"/>
        <end position="206"/>
    </location>
</feature>
<keyword evidence="3" id="KW-0813">Transport</keyword>
<keyword evidence="9 10" id="KW-0472">Membrane</keyword>
<comment type="subcellular location">
    <subcellularLocation>
        <location evidence="1">Cell inner membrane</location>
        <topology evidence="1">Multi-pass membrane protein</topology>
    </subcellularLocation>
</comment>
<dbReference type="EMBL" id="CP002886">
    <property type="protein sequence ID" value="AEW75887.1"/>
    <property type="molecule type" value="Genomic_DNA"/>
</dbReference>
<dbReference type="InterPro" id="IPR020846">
    <property type="entry name" value="MFS_dom"/>
</dbReference>
<evidence type="ECO:0000256" key="2">
    <source>
        <dbReference type="ARBA" id="ARBA00008980"/>
    </source>
</evidence>
<feature type="transmembrane region" description="Helical" evidence="10">
    <location>
        <begin position="335"/>
        <end position="356"/>
    </location>
</feature>
<dbReference type="PROSITE" id="PS00896">
    <property type="entry name" value="LACY_1"/>
    <property type="match status" value="1"/>
</dbReference>
<feature type="transmembrane region" description="Helical" evidence="10">
    <location>
        <begin position="65"/>
        <end position="83"/>
    </location>
</feature>
<accession>G8LLS7</accession>
<dbReference type="Gene3D" id="1.20.1250.20">
    <property type="entry name" value="MFS general substrate transporter like domains"/>
    <property type="match status" value="2"/>
</dbReference>
<comment type="similarity">
    <text evidence="2">Belongs to the major facilitator superfamily. Oligosaccharide:H(+) symporter (OHS) (TC 2.A.1.5) family.</text>
</comment>
<feature type="transmembrane region" description="Helical" evidence="10">
    <location>
        <begin position="95"/>
        <end position="115"/>
    </location>
</feature>
<evidence type="ECO:0000256" key="4">
    <source>
        <dbReference type="ARBA" id="ARBA00022475"/>
    </source>
</evidence>
<dbReference type="Proteomes" id="UP000007838">
    <property type="component" value="Chromosome"/>
</dbReference>
<evidence type="ECO:0000256" key="10">
    <source>
        <dbReference type="SAM" id="Phobius"/>
    </source>
</evidence>
<dbReference type="GO" id="GO:0015528">
    <property type="term" value="F:lactose:proton symporter activity"/>
    <property type="evidence" value="ECO:0007669"/>
    <property type="project" value="TreeGrafter"/>
</dbReference>
<dbReference type="NCBIfam" id="TIGR00882">
    <property type="entry name" value="2A0105"/>
    <property type="match status" value="1"/>
</dbReference>
<evidence type="ECO:0000313" key="12">
    <source>
        <dbReference type="EMBL" id="AEW75887.1"/>
    </source>
</evidence>
<feature type="transmembrane region" description="Helical" evidence="10">
    <location>
        <begin position="278"/>
        <end position="302"/>
    </location>
</feature>
<dbReference type="Pfam" id="PF01306">
    <property type="entry name" value="LacY_symp"/>
    <property type="match status" value="1"/>
</dbReference>
<dbReference type="KEGG" id="eec:EcWSU1_04460"/>
<evidence type="ECO:0000259" key="11">
    <source>
        <dbReference type="PROSITE" id="PS50850"/>
    </source>
</evidence>
<dbReference type="GO" id="GO:0030395">
    <property type="term" value="F:lactose binding"/>
    <property type="evidence" value="ECO:0007669"/>
    <property type="project" value="TreeGrafter"/>
</dbReference>
<dbReference type="SUPFAM" id="SSF103473">
    <property type="entry name" value="MFS general substrate transporter"/>
    <property type="match status" value="1"/>
</dbReference>
<feature type="transmembrane region" description="Helical" evidence="10">
    <location>
        <begin position="309"/>
        <end position="329"/>
    </location>
</feature>
<evidence type="ECO:0000256" key="3">
    <source>
        <dbReference type="ARBA" id="ARBA00022448"/>
    </source>
</evidence>
<dbReference type="AlphaFoldDB" id="G8LLS7"/>
<feature type="transmembrane region" description="Helical" evidence="10">
    <location>
        <begin position="164"/>
        <end position="181"/>
    </location>
</feature>
<evidence type="ECO:0000256" key="1">
    <source>
        <dbReference type="ARBA" id="ARBA00004429"/>
    </source>
</evidence>
<name>G8LLS7_9ENTR</name>
<evidence type="ECO:0000256" key="9">
    <source>
        <dbReference type="ARBA" id="ARBA00023136"/>
    </source>
</evidence>
<proteinExistence type="inferred from homology"/>
<dbReference type="PROSITE" id="PS50850">
    <property type="entry name" value="MFS"/>
    <property type="match status" value="1"/>
</dbReference>
<evidence type="ECO:0000256" key="8">
    <source>
        <dbReference type="ARBA" id="ARBA00022989"/>
    </source>
</evidence>
<dbReference type="InterPro" id="IPR036259">
    <property type="entry name" value="MFS_trans_sf"/>
</dbReference>
<feature type="transmembrane region" description="Helical" evidence="10">
    <location>
        <begin position="121"/>
        <end position="144"/>
    </location>
</feature>
<keyword evidence="7 10" id="KW-0812">Transmembrane</keyword>
<feature type="domain" description="Major facilitator superfamily (MFS) profile" evidence="11">
    <location>
        <begin position="27"/>
        <end position="423"/>
    </location>
</feature>
<reference evidence="12 13" key="1">
    <citation type="journal article" date="2011" name="Stand. Genomic Sci.">
        <title>Complete genome of the onion pathogen Enterobacter cloacae EcWSU1.</title>
        <authorList>
            <person name="Humann J.L."/>
            <person name="Wildung M."/>
            <person name="Cheng C.H."/>
            <person name="Lee T."/>
            <person name="Stewart J.E."/>
            <person name="Drew J.C."/>
            <person name="Triplett E.W."/>
            <person name="Main D."/>
            <person name="Schroeder B.K."/>
        </authorList>
    </citation>
    <scope>NUCLEOTIDE SEQUENCE [LARGE SCALE GENOMIC DNA]</scope>
    <source>
        <strain evidence="12 13">EcWSU1</strain>
    </source>
</reference>
<dbReference type="PRINTS" id="PR00174">
    <property type="entry name" value="LACYSMPORT"/>
</dbReference>
<organism evidence="12 13">
    <name type="scientific">Enterobacter ludwigii</name>
    <dbReference type="NCBI Taxonomy" id="299767"/>
    <lineage>
        <taxon>Bacteria</taxon>
        <taxon>Pseudomonadati</taxon>
        <taxon>Pseudomonadota</taxon>
        <taxon>Gammaproteobacteria</taxon>
        <taxon>Enterobacterales</taxon>
        <taxon>Enterobacteriaceae</taxon>
        <taxon>Enterobacter</taxon>
        <taxon>Enterobacter cloacae complex</taxon>
    </lineage>
</organism>
<feature type="transmembrane region" description="Helical" evidence="10">
    <location>
        <begin position="400"/>
        <end position="419"/>
    </location>
</feature>
<dbReference type="PROSITE" id="PS00897">
    <property type="entry name" value="LACY_2"/>
    <property type="match status" value="1"/>
</dbReference>
<gene>
    <name evidence="12" type="primary">rafB</name>
    <name evidence="12" type="ORF">EcWSU1_04460</name>
</gene>
<keyword evidence="4" id="KW-1003">Cell membrane</keyword>
<dbReference type="InterPro" id="IPR000576">
    <property type="entry name" value="LacY/RafB_perm_fam"/>
</dbReference>
<dbReference type="NCBIfam" id="NF007077">
    <property type="entry name" value="PRK09528.1"/>
    <property type="match status" value="1"/>
</dbReference>
<feature type="transmembrane region" description="Helical" evidence="10">
    <location>
        <begin position="28"/>
        <end position="53"/>
    </location>
</feature>
<evidence type="ECO:0000256" key="6">
    <source>
        <dbReference type="ARBA" id="ARBA00022597"/>
    </source>
</evidence>
<keyword evidence="5" id="KW-0997">Cell inner membrane</keyword>
<sequence length="435" mass="48053">MMGRETGPPLRIKIMNTTTCTHKDNPNFWIFGLFFFLYFFIMATCFPFLPIWLSDVIGLNKTHTGIVFSCISLSAIAFQPVLGVISDKLGLKKHLLWIITVLLFLFAPFFLYVFAPLLKTSIWLGALSGGLYIGFVFSAGSGAIEAYIERVSRNSLFEYGKARMFGCLGWGLCASTGGILFGIDPSYVFWMGSAAALLLMLLLVVAKPKPNQTAQVMNALGANQPQITARTVFNLFRQRRMWMFILYVIGVACVYDVFDQQFATFFKTFFATPQEGTRAFGFATTAGEICNAIIMFCSPWIINRIGAKNTLLIAGLIMATRIIGSSFATTAVEVIALKMLHALEVPFLLVGAFKYITGVFDTRLSATIYLIGFQFAKQSAAIFLSAFAGNMYDRIGFQETYLMLGCFVLAITVVSAFTLSSKQEIAARRAAVEAN</sequence>
<feature type="transmembrane region" description="Helical" evidence="10">
    <location>
        <begin position="368"/>
        <end position="388"/>
    </location>
</feature>
<protein>
    <submittedName>
        <fullName evidence="12">Raffinose permease</fullName>
    </submittedName>
</protein>